<dbReference type="PANTHER" id="PTHR46579">
    <property type="entry name" value="F5/8 TYPE C DOMAIN-CONTAINING PROTEIN-RELATED"/>
    <property type="match status" value="1"/>
</dbReference>
<evidence type="ECO:0000313" key="1">
    <source>
        <dbReference type="EMBL" id="KZS89748.1"/>
    </source>
</evidence>
<accession>A0A164QKU8</accession>
<dbReference type="PANTHER" id="PTHR46579:SF2">
    <property type="entry name" value="C2H2-TYPE DOMAIN-CONTAINING PROTEIN"/>
    <property type="match status" value="1"/>
</dbReference>
<dbReference type="OrthoDB" id="3239894at2759"/>
<dbReference type="InterPro" id="IPR004242">
    <property type="entry name" value="Transposase_21"/>
</dbReference>
<sequence>VYVAGLVPGPNKPSKAQINRILQHLVDDLEVLWKSGLIIPTPKSPHGRKIRAALVPLVCDLPASNDVAGFRNHNATMACPYCWVTKHELGEPDLTFPPRLSSVHRECAEEWKNAETESEMDTLEQEKGARWSELLRLRYWNPIQFKVIDSMHMLSALYERHCRHVLGMSATAADGD</sequence>
<dbReference type="EMBL" id="KV419425">
    <property type="protein sequence ID" value="KZS89748.1"/>
    <property type="molecule type" value="Genomic_DNA"/>
</dbReference>
<organism evidence="1 2">
    <name type="scientific">Sistotremastrum niveocremeum HHB9708</name>
    <dbReference type="NCBI Taxonomy" id="1314777"/>
    <lineage>
        <taxon>Eukaryota</taxon>
        <taxon>Fungi</taxon>
        <taxon>Dikarya</taxon>
        <taxon>Basidiomycota</taxon>
        <taxon>Agaricomycotina</taxon>
        <taxon>Agaricomycetes</taxon>
        <taxon>Sistotremastrales</taxon>
        <taxon>Sistotremastraceae</taxon>
        <taxon>Sertulicium</taxon>
        <taxon>Sertulicium niveocremeum</taxon>
    </lineage>
</organism>
<keyword evidence="2" id="KW-1185">Reference proteome</keyword>
<proteinExistence type="predicted"/>
<gene>
    <name evidence="1" type="ORF">SISNIDRAFT_389907</name>
</gene>
<feature type="non-terminal residue" evidence="1">
    <location>
        <position position="176"/>
    </location>
</feature>
<feature type="non-terminal residue" evidence="1">
    <location>
        <position position="1"/>
    </location>
</feature>
<dbReference type="STRING" id="1314777.A0A164QKU8"/>
<dbReference type="AlphaFoldDB" id="A0A164QKU8"/>
<protein>
    <submittedName>
        <fullName evidence="1">Uncharacterized protein</fullName>
    </submittedName>
</protein>
<evidence type="ECO:0000313" key="2">
    <source>
        <dbReference type="Proteomes" id="UP000076722"/>
    </source>
</evidence>
<reference evidence="1 2" key="1">
    <citation type="journal article" date="2016" name="Mol. Biol. Evol.">
        <title>Comparative Genomics of Early-Diverging Mushroom-Forming Fungi Provides Insights into the Origins of Lignocellulose Decay Capabilities.</title>
        <authorList>
            <person name="Nagy L.G."/>
            <person name="Riley R."/>
            <person name="Tritt A."/>
            <person name="Adam C."/>
            <person name="Daum C."/>
            <person name="Floudas D."/>
            <person name="Sun H."/>
            <person name="Yadav J.S."/>
            <person name="Pangilinan J."/>
            <person name="Larsson K.H."/>
            <person name="Matsuura K."/>
            <person name="Barry K."/>
            <person name="Labutti K."/>
            <person name="Kuo R."/>
            <person name="Ohm R.A."/>
            <person name="Bhattacharya S.S."/>
            <person name="Shirouzu T."/>
            <person name="Yoshinaga Y."/>
            <person name="Martin F.M."/>
            <person name="Grigoriev I.V."/>
            <person name="Hibbett D.S."/>
        </authorList>
    </citation>
    <scope>NUCLEOTIDE SEQUENCE [LARGE SCALE GENOMIC DNA]</scope>
    <source>
        <strain evidence="1 2">HHB9708</strain>
    </source>
</reference>
<name>A0A164QKU8_9AGAM</name>
<dbReference type="Proteomes" id="UP000076722">
    <property type="component" value="Unassembled WGS sequence"/>
</dbReference>
<dbReference type="Pfam" id="PF02992">
    <property type="entry name" value="Transposase_21"/>
    <property type="match status" value="1"/>
</dbReference>